<sequence>MTMMTVDPVFVDRKQVSQLQTTTVYLCSTVDCLATMHLVMDSTKVIRNTPCHSFHILLIVCNSIISVSQLFH</sequence>
<evidence type="ECO:0000313" key="2">
    <source>
        <dbReference type="Proteomes" id="UP000053841"/>
    </source>
</evidence>
<gene>
    <name evidence="1" type="ORF">COCCADRAFT_91073</name>
</gene>
<accession>W6YCL5</accession>
<protein>
    <submittedName>
        <fullName evidence="1">Uncharacterized protein</fullName>
    </submittedName>
</protein>
<dbReference type="HOGENOM" id="CLU_2721857_0_0_1"/>
<organism evidence="1 2">
    <name type="scientific">Cochliobolus carbonum (strain 26-R-13)</name>
    <name type="common">Maize leaf spot fungus</name>
    <name type="synonym">Bipolaris zeicola</name>
    <dbReference type="NCBI Taxonomy" id="930089"/>
    <lineage>
        <taxon>Eukaryota</taxon>
        <taxon>Fungi</taxon>
        <taxon>Dikarya</taxon>
        <taxon>Ascomycota</taxon>
        <taxon>Pezizomycotina</taxon>
        <taxon>Dothideomycetes</taxon>
        <taxon>Pleosporomycetidae</taxon>
        <taxon>Pleosporales</taxon>
        <taxon>Pleosporineae</taxon>
        <taxon>Pleosporaceae</taxon>
        <taxon>Bipolaris</taxon>
    </lineage>
</organism>
<dbReference type="Proteomes" id="UP000053841">
    <property type="component" value="Unassembled WGS sequence"/>
</dbReference>
<dbReference type="GeneID" id="19153099"/>
<name>W6YCL5_COCC2</name>
<dbReference type="RefSeq" id="XP_007710327.1">
    <property type="nucleotide sequence ID" value="XM_007712137.1"/>
</dbReference>
<evidence type="ECO:0000313" key="1">
    <source>
        <dbReference type="EMBL" id="EUC35360.1"/>
    </source>
</evidence>
<reference evidence="1 2" key="1">
    <citation type="journal article" date="2013" name="PLoS Genet.">
        <title>Comparative genome structure, secondary metabolite, and effector coding capacity across Cochliobolus pathogens.</title>
        <authorList>
            <person name="Condon B.J."/>
            <person name="Leng Y."/>
            <person name="Wu D."/>
            <person name="Bushley K.E."/>
            <person name="Ohm R.A."/>
            <person name="Otillar R."/>
            <person name="Martin J."/>
            <person name="Schackwitz W."/>
            <person name="Grimwood J."/>
            <person name="MohdZainudin N."/>
            <person name="Xue C."/>
            <person name="Wang R."/>
            <person name="Manning V.A."/>
            <person name="Dhillon B."/>
            <person name="Tu Z.J."/>
            <person name="Steffenson B.J."/>
            <person name="Salamov A."/>
            <person name="Sun H."/>
            <person name="Lowry S."/>
            <person name="LaButti K."/>
            <person name="Han J."/>
            <person name="Copeland A."/>
            <person name="Lindquist E."/>
            <person name="Barry K."/>
            <person name="Schmutz J."/>
            <person name="Baker S.E."/>
            <person name="Ciuffetti L.M."/>
            <person name="Grigoriev I.V."/>
            <person name="Zhong S."/>
            <person name="Turgeon B.G."/>
        </authorList>
    </citation>
    <scope>NUCLEOTIDE SEQUENCE [LARGE SCALE GENOMIC DNA]</scope>
    <source>
        <strain evidence="1 2">26-R-13</strain>
    </source>
</reference>
<keyword evidence="2" id="KW-1185">Reference proteome</keyword>
<dbReference type="AlphaFoldDB" id="W6YCL5"/>
<dbReference type="OrthoDB" id="10403804at2759"/>
<dbReference type="EMBL" id="KI964576">
    <property type="protein sequence ID" value="EUC35360.1"/>
    <property type="molecule type" value="Genomic_DNA"/>
</dbReference>
<dbReference type="KEGG" id="bze:COCCADRAFT_91073"/>
<proteinExistence type="predicted"/>